<protein>
    <recommendedName>
        <fullName evidence="3">EF-hand domain-containing protein</fullName>
    </recommendedName>
</protein>
<dbReference type="EnsemblProtists" id="PYU1_T001912">
    <property type="protein sequence ID" value="PYU1_T001912"/>
    <property type="gene ID" value="PYU1_G001910"/>
</dbReference>
<evidence type="ECO:0000259" key="3">
    <source>
        <dbReference type="PROSITE" id="PS50222"/>
    </source>
</evidence>
<reference evidence="5" key="2">
    <citation type="submission" date="2010-04" db="EMBL/GenBank/DDBJ databases">
        <authorList>
            <person name="Buell R."/>
            <person name="Hamilton J."/>
            <person name="Hostetler J."/>
        </authorList>
    </citation>
    <scope>NUCLEOTIDE SEQUENCE [LARGE SCALE GENOMIC DNA]</scope>
    <source>
        <strain evidence="5">DAOM:BR144</strain>
    </source>
</reference>
<dbReference type="InParanoid" id="K3WAC1"/>
<organism evidence="4 5">
    <name type="scientific">Globisporangium ultimum (strain ATCC 200006 / CBS 805.95 / DAOM BR144)</name>
    <name type="common">Pythium ultimum</name>
    <dbReference type="NCBI Taxonomy" id="431595"/>
    <lineage>
        <taxon>Eukaryota</taxon>
        <taxon>Sar</taxon>
        <taxon>Stramenopiles</taxon>
        <taxon>Oomycota</taxon>
        <taxon>Peronosporomycetes</taxon>
        <taxon>Pythiales</taxon>
        <taxon>Pythiaceae</taxon>
        <taxon>Globisporangium</taxon>
    </lineage>
</organism>
<dbReference type="eggNOG" id="ENOG502RX59">
    <property type="taxonomic scope" value="Eukaryota"/>
</dbReference>
<feature type="coiled-coil region" evidence="2">
    <location>
        <begin position="123"/>
        <end position="150"/>
    </location>
</feature>
<reference evidence="5" key="1">
    <citation type="journal article" date="2010" name="Genome Biol.">
        <title>Genome sequence of the necrotrophic plant pathogen Pythium ultimum reveals original pathogenicity mechanisms and effector repertoire.</title>
        <authorList>
            <person name="Levesque C.A."/>
            <person name="Brouwer H."/>
            <person name="Cano L."/>
            <person name="Hamilton J.P."/>
            <person name="Holt C."/>
            <person name="Huitema E."/>
            <person name="Raffaele S."/>
            <person name="Robideau G.P."/>
            <person name="Thines M."/>
            <person name="Win J."/>
            <person name="Zerillo M.M."/>
            <person name="Beakes G.W."/>
            <person name="Boore J.L."/>
            <person name="Busam D."/>
            <person name="Dumas B."/>
            <person name="Ferriera S."/>
            <person name="Fuerstenberg S.I."/>
            <person name="Gachon C.M."/>
            <person name="Gaulin E."/>
            <person name="Govers F."/>
            <person name="Grenville-Briggs L."/>
            <person name="Horner N."/>
            <person name="Hostetler J."/>
            <person name="Jiang R.H."/>
            <person name="Johnson J."/>
            <person name="Krajaejun T."/>
            <person name="Lin H."/>
            <person name="Meijer H.J."/>
            <person name="Moore B."/>
            <person name="Morris P."/>
            <person name="Phuntmart V."/>
            <person name="Puiu D."/>
            <person name="Shetty J."/>
            <person name="Stajich J.E."/>
            <person name="Tripathy S."/>
            <person name="Wawra S."/>
            <person name="van West P."/>
            <person name="Whitty B.R."/>
            <person name="Coutinho P.M."/>
            <person name="Henrissat B."/>
            <person name="Martin F."/>
            <person name="Thomas P.D."/>
            <person name="Tyler B.M."/>
            <person name="De Vries R.P."/>
            <person name="Kamoun S."/>
            <person name="Yandell M."/>
            <person name="Tisserat N."/>
            <person name="Buell C.R."/>
        </authorList>
    </citation>
    <scope>NUCLEOTIDE SEQUENCE</scope>
    <source>
        <strain evidence="5">DAOM:BR144</strain>
    </source>
</reference>
<evidence type="ECO:0000256" key="2">
    <source>
        <dbReference type="SAM" id="Coils"/>
    </source>
</evidence>
<dbReference type="GO" id="GO:0005509">
    <property type="term" value="F:calcium ion binding"/>
    <property type="evidence" value="ECO:0007669"/>
    <property type="project" value="InterPro"/>
</dbReference>
<dbReference type="PROSITE" id="PS50222">
    <property type="entry name" value="EF_HAND_2"/>
    <property type="match status" value="1"/>
</dbReference>
<sequence>MEQIHEHVTVSASQCAPPQPTTTATGATAAALQFVAVNAGFVAVHFRADFRDSCNIQLVLLSPQHEQDLKYATSTAELAFNCELLPLERRVIAYVLKVPHKRAFVRVHYAVSDVKSPTLDDLERAQQVEAAALEQKARNARESLSRIRQDWLKPGSLPDAIMVRFCDDINRFFGSASDHVKRKWLTQLFGFASLSEYDLRRQSAMRVQLCEYGTQWKHVVIDLFAPGFPIGNGLMANGVEVQDVGESVRSALKRPTDATSRAVLHDEKSSLAMSWSELFALAPRVWMQLSDHREAKRQRVKFARKRDTESRQQFQFAFGIAKLSQVAIVIQHQGGSISDAASSALEVTLESLEHDFSSSTLLTASANDAVVWSADIVESQMTTSLGSGEYILTIEIPTTKTHEDTGDDHDKLLPAHTQQNTEKNLALLFECLDQDMDGVISSTEIFTFLELHDHMELNEALVDRFMDQFGTSLDSASSSPSFVSKGLLLDDLRDVYLLLATEKDPDPSNAISDQQRRYAELIWQDLLHILLHGNTEGATEAIEAIEELRCCIQCTEQAPVVNLVVLPTSTFS</sequence>
<dbReference type="EMBL" id="GL376634">
    <property type="status" value="NOT_ANNOTATED_CDS"/>
    <property type="molecule type" value="Genomic_DNA"/>
</dbReference>
<name>K3WAC1_GLOUD</name>
<dbReference type="OMA" id="LAFNCEL"/>
<dbReference type="AlphaFoldDB" id="K3WAC1"/>
<evidence type="ECO:0000313" key="5">
    <source>
        <dbReference type="Proteomes" id="UP000019132"/>
    </source>
</evidence>
<evidence type="ECO:0000313" key="4">
    <source>
        <dbReference type="EnsemblProtists" id="PYU1_T001912"/>
    </source>
</evidence>
<dbReference type="InterPro" id="IPR011992">
    <property type="entry name" value="EF-hand-dom_pair"/>
</dbReference>
<dbReference type="PROSITE" id="PS00018">
    <property type="entry name" value="EF_HAND_1"/>
    <property type="match status" value="1"/>
</dbReference>
<evidence type="ECO:0000256" key="1">
    <source>
        <dbReference type="ARBA" id="ARBA00022837"/>
    </source>
</evidence>
<keyword evidence="1" id="KW-0106">Calcium</keyword>
<accession>K3WAC1</accession>
<dbReference type="Gene3D" id="1.10.238.10">
    <property type="entry name" value="EF-hand"/>
    <property type="match status" value="1"/>
</dbReference>
<reference evidence="4" key="3">
    <citation type="submission" date="2015-02" db="UniProtKB">
        <authorList>
            <consortium name="EnsemblProtists"/>
        </authorList>
    </citation>
    <scope>IDENTIFICATION</scope>
    <source>
        <strain evidence="4">DAOM BR144</strain>
    </source>
</reference>
<dbReference type="InterPro" id="IPR018247">
    <property type="entry name" value="EF_Hand_1_Ca_BS"/>
</dbReference>
<dbReference type="STRING" id="431595.K3WAC1"/>
<keyword evidence="2" id="KW-0175">Coiled coil</keyword>
<dbReference type="HOGENOM" id="CLU_476947_0_0_1"/>
<dbReference type="SUPFAM" id="SSF47473">
    <property type="entry name" value="EF-hand"/>
    <property type="match status" value="1"/>
</dbReference>
<dbReference type="VEuPathDB" id="FungiDB:PYU1_G001910"/>
<feature type="domain" description="EF-hand" evidence="3">
    <location>
        <begin position="420"/>
        <end position="455"/>
    </location>
</feature>
<keyword evidence="5" id="KW-1185">Reference proteome</keyword>
<dbReference type="Proteomes" id="UP000019132">
    <property type="component" value="Unassembled WGS sequence"/>
</dbReference>
<proteinExistence type="predicted"/>
<dbReference type="InterPro" id="IPR002048">
    <property type="entry name" value="EF_hand_dom"/>
</dbReference>